<organism evidence="1 2">
    <name type="scientific">Agrobacterium tumefaciens</name>
    <dbReference type="NCBI Taxonomy" id="358"/>
    <lineage>
        <taxon>Bacteria</taxon>
        <taxon>Pseudomonadati</taxon>
        <taxon>Pseudomonadota</taxon>
        <taxon>Alphaproteobacteria</taxon>
        <taxon>Hyphomicrobiales</taxon>
        <taxon>Rhizobiaceae</taxon>
        <taxon>Rhizobium/Agrobacterium group</taxon>
        <taxon>Agrobacterium</taxon>
        <taxon>Agrobacterium tumefaciens complex</taxon>
    </lineage>
</organism>
<sequence length="191" mass="21332">MKRRPWMPTSEAAKVLRQRGVEPVEALSTLIRETGHSGMNRLWALGNAVTIRNGATLWLASPEIDIDLGTMMVPQRVLGRRTPEDRPEPLLINPYELDRRWPDPKSSTVTSGKGGRPTKIDEAAFETAFRMKVEEEGGVPGPDQGPRWQRQSQAIEWAESWLNDVGTPLKESALKDRVRKLIAALSTEVGN</sequence>
<name>A0AAE6BKK1_AGRTU</name>
<evidence type="ECO:0000313" key="1">
    <source>
        <dbReference type="EMBL" id="QCM00205.1"/>
    </source>
</evidence>
<dbReference type="AlphaFoldDB" id="A0AAE6BKK1"/>
<gene>
    <name evidence="1" type="ORF">CFBP6624_08670</name>
</gene>
<dbReference type="Proteomes" id="UP000298646">
    <property type="component" value="Chromosome circular"/>
</dbReference>
<evidence type="ECO:0000313" key="2">
    <source>
        <dbReference type="Proteomes" id="UP000298646"/>
    </source>
</evidence>
<dbReference type="EMBL" id="CP039907">
    <property type="protein sequence ID" value="QCM00205.1"/>
    <property type="molecule type" value="Genomic_DNA"/>
</dbReference>
<protein>
    <submittedName>
        <fullName evidence="1">Uncharacterized protein</fullName>
    </submittedName>
</protein>
<reference evidence="1 2" key="1">
    <citation type="submission" date="2019-04" db="EMBL/GenBank/DDBJ databases">
        <title>Complete genome sequence of Agrobacterium tumefaciens CFBP6624.</title>
        <authorList>
            <person name="Haryono M."/>
            <person name="Lin Y.-C."/>
            <person name="Lai E.-M."/>
            <person name="Kuo C.-H."/>
        </authorList>
    </citation>
    <scope>NUCLEOTIDE SEQUENCE [LARGE SCALE GENOMIC DNA]</scope>
    <source>
        <strain evidence="1 2">CFBP6624</strain>
    </source>
</reference>
<dbReference type="RefSeq" id="WP_137084728.1">
    <property type="nucleotide sequence ID" value="NZ_CP039907.1"/>
</dbReference>
<proteinExistence type="predicted"/>
<accession>A0AAE6BKK1</accession>